<keyword evidence="2" id="KW-1185">Reference proteome</keyword>
<name>A0A822ZIG1_NELNU</name>
<protein>
    <submittedName>
        <fullName evidence="1">Uncharacterized protein</fullName>
    </submittedName>
</protein>
<proteinExistence type="predicted"/>
<evidence type="ECO:0000313" key="1">
    <source>
        <dbReference type="EMBL" id="DAD43431.1"/>
    </source>
</evidence>
<dbReference type="EMBL" id="DUZY01000006">
    <property type="protein sequence ID" value="DAD43431.1"/>
    <property type="molecule type" value="Genomic_DNA"/>
</dbReference>
<dbReference type="Proteomes" id="UP000607653">
    <property type="component" value="Unassembled WGS sequence"/>
</dbReference>
<dbReference type="AlphaFoldDB" id="A0A822ZIG1"/>
<comment type="caution">
    <text evidence="1">The sequence shown here is derived from an EMBL/GenBank/DDBJ whole genome shotgun (WGS) entry which is preliminary data.</text>
</comment>
<gene>
    <name evidence="1" type="ORF">HUJ06_001661</name>
</gene>
<reference evidence="1 2" key="1">
    <citation type="journal article" date="2020" name="Mol. Biol. Evol.">
        <title>Distinct Expression and Methylation Patterns for Genes with Different Fates following a Single Whole-Genome Duplication in Flowering Plants.</title>
        <authorList>
            <person name="Shi T."/>
            <person name="Rahmani R.S."/>
            <person name="Gugger P.F."/>
            <person name="Wang M."/>
            <person name="Li H."/>
            <person name="Zhang Y."/>
            <person name="Li Z."/>
            <person name="Wang Q."/>
            <person name="Van de Peer Y."/>
            <person name="Marchal K."/>
            <person name="Chen J."/>
        </authorList>
    </citation>
    <scope>NUCLEOTIDE SEQUENCE [LARGE SCALE GENOMIC DNA]</scope>
    <source>
        <tissue evidence="1">Leaf</tissue>
    </source>
</reference>
<sequence length="24" mass="2626">MLGSWFAAELFGLISHCGGNDMIR</sequence>
<organism evidence="1 2">
    <name type="scientific">Nelumbo nucifera</name>
    <name type="common">Sacred lotus</name>
    <dbReference type="NCBI Taxonomy" id="4432"/>
    <lineage>
        <taxon>Eukaryota</taxon>
        <taxon>Viridiplantae</taxon>
        <taxon>Streptophyta</taxon>
        <taxon>Embryophyta</taxon>
        <taxon>Tracheophyta</taxon>
        <taxon>Spermatophyta</taxon>
        <taxon>Magnoliopsida</taxon>
        <taxon>Proteales</taxon>
        <taxon>Nelumbonaceae</taxon>
        <taxon>Nelumbo</taxon>
    </lineage>
</organism>
<accession>A0A822ZIG1</accession>
<evidence type="ECO:0000313" key="2">
    <source>
        <dbReference type="Proteomes" id="UP000607653"/>
    </source>
</evidence>